<comment type="caution">
    <text evidence="9">The sequence shown here is derived from an EMBL/GenBank/DDBJ whole genome shotgun (WGS) entry which is preliminary data.</text>
</comment>
<evidence type="ECO:0000256" key="2">
    <source>
        <dbReference type="ARBA" id="ARBA00022670"/>
    </source>
</evidence>
<organism evidence="9 10">
    <name type="scientific">Exophiala dermatitidis</name>
    <name type="common">Black yeast-like fungus</name>
    <name type="synonym">Wangiella dermatitidis</name>
    <dbReference type="NCBI Taxonomy" id="5970"/>
    <lineage>
        <taxon>Eukaryota</taxon>
        <taxon>Fungi</taxon>
        <taxon>Dikarya</taxon>
        <taxon>Ascomycota</taxon>
        <taxon>Pezizomycotina</taxon>
        <taxon>Eurotiomycetes</taxon>
        <taxon>Chaetothyriomycetidae</taxon>
        <taxon>Chaetothyriales</taxon>
        <taxon>Herpotrichiellaceae</taxon>
        <taxon>Exophiala</taxon>
    </lineage>
</organism>
<dbReference type="Proteomes" id="UP001161757">
    <property type="component" value="Unassembled WGS sequence"/>
</dbReference>
<comment type="similarity">
    <text evidence="1 8">Belongs to the peptidase S14 family.</text>
</comment>
<dbReference type="AlphaFoldDB" id="A0AAN6IWP7"/>
<dbReference type="GO" id="GO:0006515">
    <property type="term" value="P:protein quality control for misfolded or incompletely synthesized proteins"/>
    <property type="evidence" value="ECO:0007669"/>
    <property type="project" value="TreeGrafter"/>
</dbReference>
<dbReference type="FunFam" id="3.90.226.10:FF:000002">
    <property type="entry name" value="ATP-dependent Clp protease proteolytic subunit"/>
    <property type="match status" value="1"/>
</dbReference>
<dbReference type="Pfam" id="PF00574">
    <property type="entry name" value="CLP_protease"/>
    <property type="match status" value="1"/>
</dbReference>
<gene>
    <name evidence="9" type="ORF">HRR80_002489</name>
</gene>
<evidence type="ECO:0000256" key="8">
    <source>
        <dbReference type="RuleBase" id="RU003567"/>
    </source>
</evidence>
<proteinExistence type="inferred from homology"/>
<dbReference type="SUPFAM" id="SSF52096">
    <property type="entry name" value="ClpP/crotonase"/>
    <property type="match status" value="1"/>
</dbReference>
<evidence type="ECO:0000256" key="1">
    <source>
        <dbReference type="ARBA" id="ARBA00007039"/>
    </source>
</evidence>
<dbReference type="InterPro" id="IPR023562">
    <property type="entry name" value="ClpP/TepA"/>
</dbReference>
<evidence type="ECO:0000313" key="9">
    <source>
        <dbReference type="EMBL" id="KAJ8993990.1"/>
    </source>
</evidence>
<evidence type="ECO:0000256" key="3">
    <source>
        <dbReference type="ARBA" id="ARBA00022801"/>
    </source>
</evidence>
<protein>
    <recommendedName>
        <fullName evidence="8">ATP-dependent Clp protease proteolytic subunit</fullName>
        <ecNumber evidence="7">3.4.21.92</ecNumber>
    </recommendedName>
</protein>
<dbReference type="InterPro" id="IPR029045">
    <property type="entry name" value="ClpP/crotonase-like_dom_sf"/>
</dbReference>
<dbReference type="EC" id="3.4.21.92" evidence="7"/>
<dbReference type="InterPro" id="IPR033135">
    <property type="entry name" value="ClpP_His_AS"/>
</dbReference>
<evidence type="ECO:0000256" key="5">
    <source>
        <dbReference type="PROSITE-ProRule" id="PRU10085"/>
    </source>
</evidence>
<dbReference type="CDD" id="cd07017">
    <property type="entry name" value="S14_ClpP_2"/>
    <property type="match status" value="1"/>
</dbReference>
<sequence>MNARQFLRVAPALSAHASGPICRRSLQTSSLGLQRQSSRTSNPSTQTQTSSWLPVPFVTETIAGMSHTTDLFSRLLKERIVTVYGEVDDRMAATVTASLLYLEAESDRPISMYINSPGGSVTAGLSIYDCMNYIVPEVTTLVLGQAASMGSLLLAGGAAGKRYCLPHSTIMLHQPSGGYFGTAADIAIHAKEILRIRTQLNKIYERHLTGKKKMTLEEIEKMMERDYFLSAEEALELGVVDEILASRKKAPGADDDK</sequence>
<dbReference type="Gene3D" id="3.90.226.10">
    <property type="entry name" value="2-enoyl-CoA Hydratase, Chain A, domain 1"/>
    <property type="match status" value="1"/>
</dbReference>
<dbReference type="EMBL" id="JAJGCB010000003">
    <property type="protein sequence ID" value="KAJ8993990.1"/>
    <property type="molecule type" value="Genomic_DNA"/>
</dbReference>
<dbReference type="NCBIfam" id="NF001368">
    <property type="entry name" value="PRK00277.1"/>
    <property type="match status" value="1"/>
</dbReference>
<keyword evidence="4 7" id="KW-0720">Serine protease</keyword>
<dbReference type="HAMAP" id="MF_00444">
    <property type="entry name" value="ClpP"/>
    <property type="match status" value="1"/>
</dbReference>
<evidence type="ECO:0000256" key="7">
    <source>
        <dbReference type="RuleBase" id="RU000549"/>
    </source>
</evidence>
<dbReference type="PRINTS" id="PR00127">
    <property type="entry name" value="CLPPROTEASEP"/>
</dbReference>
<dbReference type="GO" id="GO:0051117">
    <property type="term" value="F:ATPase binding"/>
    <property type="evidence" value="ECO:0007669"/>
    <property type="project" value="TreeGrafter"/>
</dbReference>
<dbReference type="PANTHER" id="PTHR10381:SF11">
    <property type="entry name" value="ATP-DEPENDENT CLP PROTEASE PROTEOLYTIC SUBUNIT, MITOCHONDRIAL"/>
    <property type="match status" value="1"/>
</dbReference>
<keyword evidence="3 7" id="KW-0378">Hydrolase</keyword>
<dbReference type="GO" id="GO:0004176">
    <property type="term" value="F:ATP-dependent peptidase activity"/>
    <property type="evidence" value="ECO:0007669"/>
    <property type="project" value="InterPro"/>
</dbReference>
<evidence type="ECO:0000256" key="6">
    <source>
        <dbReference type="PROSITE-ProRule" id="PRU10086"/>
    </source>
</evidence>
<dbReference type="PANTHER" id="PTHR10381">
    <property type="entry name" value="ATP-DEPENDENT CLP PROTEASE PROTEOLYTIC SUBUNIT"/>
    <property type="match status" value="1"/>
</dbReference>
<reference evidence="9" key="1">
    <citation type="submission" date="2023-01" db="EMBL/GenBank/DDBJ databases">
        <title>Exophiala dermititidis isolated from Cystic Fibrosis Patient.</title>
        <authorList>
            <person name="Kurbessoian T."/>
            <person name="Crocker A."/>
            <person name="Murante D."/>
            <person name="Hogan D.A."/>
            <person name="Stajich J.E."/>
        </authorList>
    </citation>
    <scope>NUCLEOTIDE SEQUENCE</scope>
    <source>
        <strain evidence="9">Ex8</strain>
    </source>
</reference>
<dbReference type="GO" id="GO:0009368">
    <property type="term" value="C:endopeptidase Clp complex"/>
    <property type="evidence" value="ECO:0007669"/>
    <property type="project" value="TreeGrafter"/>
</dbReference>
<dbReference type="GO" id="GO:0004252">
    <property type="term" value="F:serine-type endopeptidase activity"/>
    <property type="evidence" value="ECO:0007669"/>
    <property type="project" value="UniProtKB-EC"/>
</dbReference>
<dbReference type="InterPro" id="IPR001907">
    <property type="entry name" value="ClpP"/>
</dbReference>
<feature type="active site" evidence="6">
    <location>
        <position position="173"/>
    </location>
</feature>
<evidence type="ECO:0000256" key="4">
    <source>
        <dbReference type="ARBA" id="ARBA00022825"/>
    </source>
</evidence>
<evidence type="ECO:0000313" key="10">
    <source>
        <dbReference type="Proteomes" id="UP001161757"/>
    </source>
</evidence>
<feature type="active site" evidence="5">
    <location>
        <position position="148"/>
    </location>
</feature>
<name>A0AAN6IWP7_EXODE</name>
<dbReference type="InterPro" id="IPR018215">
    <property type="entry name" value="ClpP_Ser_AS"/>
</dbReference>
<keyword evidence="2 7" id="KW-0645">Protease</keyword>
<accession>A0AAN6IWP7</accession>
<dbReference type="PROSITE" id="PS00382">
    <property type="entry name" value="CLP_PROTEASE_HIS"/>
    <property type="match status" value="1"/>
</dbReference>
<dbReference type="PROSITE" id="PS00381">
    <property type="entry name" value="CLP_PROTEASE_SER"/>
    <property type="match status" value="1"/>
</dbReference>